<reference evidence="5" key="1">
    <citation type="journal article" date="2019" name="Int. J. Syst. Evol. Microbiol.">
        <title>The Global Catalogue of Microorganisms (GCM) 10K type strain sequencing project: providing services to taxonomists for standard genome sequencing and annotation.</title>
        <authorList>
            <consortium name="The Broad Institute Genomics Platform"/>
            <consortium name="The Broad Institute Genome Sequencing Center for Infectious Disease"/>
            <person name="Wu L."/>
            <person name="Ma J."/>
        </authorList>
    </citation>
    <scope>NUCLEOTIDE SEQUENCE [LARGE SCALE GENOMIC DNA]</scope>
    <source>
        <strain evidence="5">CGMCC 1.8957</strain>
    </source>
</reference>
<protein>
    <recommendedName>
        <fullName evidence="3">FMN hydroxy acid dehydrogenase domain-containing protein</fullName>
    </recommendedName>
</protein>
<dbReference type="Proteomes" id="UP000652430">
    <property type="component" value="Unassembled WGS sequence"/>
</dbReference>
<dbReference type="Gene3D" id="3.20.20.70">
    <property type="entry name" value="Aldolase class I"/>
    <property type="match status" value="1"/>
</dbReference>
<name>A0ABQ3L9Y9_9SPHN</name>
<dbReference type="SUPFAM" id="SSF51395">
    <property type="entry name" value="FMN-linked oxidoreductases"/>
    <property type="match status" value="1"/>
</dbReference>
<gene>
    <name evidence="4" type="ORF">GCM10008023_07160</name>
</gene>
<dbReference type="InterPro" id="IPR000262">
    <property type="entry name" value="FMN-dep_DH"/>
</dbReference>
<dbReference type="Pfam" id="PF01070">
    <property type="entry name" value="FMN_dh"/>
    <property type="match status" value="1"/>
</dbReference>
<organism evidence="4 5">
    <name type="scientific">Sphingomonas glacialis</name>
    <dbReference type="NCBI Taxonomy" id="658225"/>
    <lineage>
        <taxon>Bacteria</taxon>
        <taxon>Pseudomonadati</taxon>
        <taxon>Pseudomonadota</taxon>
        <taxon>Alphaproteobacteria</taxon>
        <taxon>Sphingomonadales</taxon>
        <taxon>Sphingomonadaceae</taxon>
        <taxon>Sphingomonas</taxon>
    </lineage>
</organism>
<evidence type="ECO:0000313" key="5">
    <source>
        <dbReference type="Proteomes" id="UP000652430"/>
    </source>
</evidence>
<dbReference type="PANTHER" id="PTHR10578:SF85">
    <property type="entry name" value="L-LACTATE DEHYDROGENASE"/>
    <property type="match status" value="1"/>
</dbReference>
<dbReference type="InterPro" id="IPR037396">
    <property type="entry name" value="FMN_HAD"/>
</dbReference>
<dbReference type="InterPro" id="IPR008259">
    <property type="entry name" value="FMN_hydac_DH_AS"/>
</dbReference>
<dbReference type="InterPro" id="IPR013785">
    <property type="entry name" value="Aldolase_TIM"/>
</dbReference>
<evidence type="ECO:0000256" key="2">
    <source>
        <dbReference type="ARBA" id="ARBA00023002"/>
    </source>
</evidence>
<dbReference type="PANTHER" id="PTHR10578">
    <property type="entry name" value="S -2-HYDROXY-ACID OXIDASE-RELATED"/>
    <property type="match status" value="1"/>
</dbReference>
<evidence type="ECO:0000313" key="4">
    <source>
        <dbReference type="EMBL" id="GHH09925.1"/>
    </source>
</evidence>
<dbReference type="PROSITE" id="PS00557">
    <property type="entry name" value="FMN_HYDROXY_ACID_DH_1"/>
    <property type="match status" value="1"/>
</dbReference>
<feature type="domain" description="FMN hydroxy acid dehydrogenase" evidence="3">
    <location>
        <begin position="1"/>
        <end position="200"/>
    </location>
</feature>
<accession>A0ABQ3L9Y9</accession>
<proteinExistence type="predicted"/>
<dbReference type="EMBL" id="BNAQ01000001">
    <property type="protein sequence ID" value="GHH09925.1"/>
    <property type="molecule type" value="Genomic_DNA"/>
</dbReference>
<comment type="caution">
    <text evidence="4">The sequence shown here is derived from an EMBL/GenBank/DDBJ whole genome shotgun (WGS) entry which is preliminary data.</text>
</comment>
<sequence>MRDLMLQAKAAGCTTLIFTVDMPVPGSRYRNYHSGLAGAPGLAGALRRSWQGAMNPSWAWDVGIHGRPHKLGNVAPMLGDKSGLEDFFAWMRNNFDDTISWRDLQFIREVWDGTLIIKGILDTEDVRAAADIGADRIVVSNHGGRQLDGVPSPARVLSPIADAVGDRLTVLADGGVRSGLDVVRMLALGAKGVLPGRAWV</sequence>
<keyword evidence="2" id="KW-0560">Oxidoreductase</keyword>
<evidence type="ECO:0000259" key="3">
    <source>
        <dbReference type="PROSITE" id="PS51349"/>
    </source>
</evidence>
<evidence type="ECO:0000256" key="1">
    <source>
        <dbReference type="ARBA" id="ARBA00001917"/>
    </source>
</evidence>
<dbReference type="PROSITE" id="PS51349">
    <property type="entry name" value="FMN_HYDROXY_ACID_DH_2"/>
    <property type="match status" value="1"/>
</dbReference>
<keyword evidence="5" id="KW-1185">Reference proteome</keyword>
<comment type="cofactor">
    <cofactor evidence="1">
        <name>FMN</name>
        <dbReference type="ChEBI" id="CHEBI:58210"/>
    </cofactor>
</comment>